<keyword evidence="2" id="KW-1133">Transmembrane helix</keyword>
<comment type="caution">
    <text evidence="4">The sequence shown here is derived from an EMBL/GenBank/DDBJ whole genome shotgun (WGS) entry which is preliminary data.</text>
</comment>
<feature type="compositionally biased region" description="Basic and acidic residues" evidence="1">
    <location>
        <begin position="118"/>
        <end position="129"/>
    </location>
</feature>
<keyword evidence="5" id="KW-1185">Reference proteome</keyword>
<feature type="domain" description="DUF2726" evidence="3">
    <location>
        <begin position="38"/>
        <end position="155"/>
    </location>
</feature>
<feature type="region of interest" description="Disordered" evidence="1">
    <location>
        <begin position="118"/>
        <end position="148"/>
    </location>
</feature>
<gene>
    <name evidence="4" type="ORF">GR702_19465</name>
</gene>
<keyword evidence="2" id="KW-0472">Membrane</keyword>
<organism evidence="4 5">
    <name type="scientific">Novosphingobium silvae</name>
    <dbReference type="NCBI Taxonomy" id="2692619"/>
    <lineage>
        <taxon>Bacteria</taxon>
        <taxon>Pseudomonadati</taxon>
        <taxon>Pseudomonadota</taxon>
        <taxon>Alphaproteobacteria</taxon>
        <taxon>Sphingomonadales</taxon>
        <taxon>Sphingomonadaceae</taxon>
        <taxon>Novosphingobium</taxon>
    </lineage>
</organism>
<evidence type="ECO:0000313" key="4">
    <source>
        <dbReference type="EMBL" id="MYL99941.1"/>
    </source>
</evidence>
<keyword evidence="2" id="KW-0812">Transmembrane</keyword>
<dbReference type="EMBL" id="WVTD01000023">
    <property type="protein sequence ID" value="MYL99941.1"/>
    <property type="molecule type" value="Genomic_DNA"/>
</dbReference>
<evidence type="ECO:0000256" key="2">
    <source>
        <dbReference type="SAM" id="Phobius"/>
    </source>
</evidence>
<proteinExistence type="predicted"/>
<accession>A0A7X4GJR8</accession>
<dbReference type="AlphaFoldDB" id="A0A7X4GJR8"/>
<feature type="transmembrane region" description="Helical" evidence="2">
    <location>
        <begin position="6"/>
        <end position="25"/>
    </location>
</feature>
<evidence type="ECO:0000259" key="3">
    <source>
        <dbReference type="Pfam" id="PF10881"/>
    </source>
</evidence>
<reference evidence="4 5" key="1">
    <citation type="submission" date="2019-12" db="EMBL/GenBank/DDBJ databases">
        <authorList>
            <person name="Feng G."/>
            <person name="Zhu H."/>
        </authorList>
    </citation>
    <scope>NUCLEOTIDE SEQUENCE [LARGE SCALE GENOMIC DNA]</scope>
    <source>
        <strain evidence="4 5">FGD1</strain>
    </source>
</reference>
<dbReference type="Pfam" id="PF10881">
    <property type="entry name" value="DUF2726"/>
    <property type="match status" value="1"/>
</dbReference>
<evidence type="ECO:0000256" key="1">
    <source>
        <dbReference type="SAM" id="MobiDB-lite"/>
    </source>
</evidence>
<sequence>MNGQTILILLVAGAVIAAFAILNALPRRQLARLKVRPKPLMTPAERRVCLMIERAMPGARVHSQVSMGAIMNPAKGLSRSEWWTTFNKFSSKRVDFVVEDPHSGQVILLVELDDRSHDRRNDTDRDALTRHAGYTTVRLPAGERPTQTSVERHIEAALGPALPRADRSPWQATQA</sequence>
<dbReference type="Proteomes" id="UP000465810">
    <property type="component" value="Unassembled WGS sequence"/>
</dbReference>
<evidence type="ECO:0000313" key="5">
    <source>
        <dbReference type="Proteomes" id="UP000465810"/>
    </source>
</evidence>
<dbReference type="InterPro" id="IPR024402">
    <property type="entry name" value="DUF2726"/>
</dbReference>
<dbReference type="RefSeq" id="WP_160987282.1">
    <property type="nucleotide sequence ID" value="NZ_WVTD01000023.1"/>
</dbReference>
<protein>
    <submittedName>
        <fullName evidence="4">DUF2726 domain-containing protein</fullName>
    </submittedName>
</protein>
<name>A0A7X4GJR8_9SPHN</name>